<protein>
    <recommendedName>
        <fullName evidence="1">Glucan-binding protein C/Surface antigen I/II V-domain domain-containing protein</fullName>
    </recommendedName>
</protein>
<evidence type="ECO:0000313" key="3">
    <source>
        <dbReference type="Proteomes" id="UP000471678"/>
    </source>
</evidence>
<dbReference type="Gene3D" id="2.60.530.10">
    <property type="entry name" value="Major cell-surface adhesin PAc"/>
    <property type="match status" value="1"/>
</dbReference>
<gene>
    <name evidence="2" type="ORF">FYL25_10450</name>
</gene>
<dbReference type="Proteomes" id="UP000471678">
    <property type="component" value="Unassembled WGS sequence"/>
</dbReference>
<dbReference type="InterPro" id="IPR013574">
    <property type="entry name" value="Glucan-bd_C/Surface_Ag-I/II_V"/>
</dbReference>
<dbReference type="AlphaFoldDB" id="A0A6N9IVG2"/>
<feature type="domain" description="Glucan-binding protein C/Surface antigen I/II V-domain" evidence="1">
    <location>
        <begin position="5"/>
        <end position="138"/>
    </location>
</feature>
<sequence length="179" mass="20329">MKGSYEFYYEDGSPVNFEKGTAYLALGSLNNYQNGQDHYEYVKVISGGQAYELIGSSVTIHNENELYSTYPNTMRAENYYKDYIERYNPDPSIPLSPNFNKYPAWDIGWLSPYAFYGAGLVSLEGSKYTFEVGVGGEKHFTTDELRNELPANGLWYNMATVIPKTYAPVPPQISYHLDS</sequence>
<organism evidence="2 3">
    <name type="scientific">Ligilactobacillus salivarius</name>
    <dbReference type="NCBI Taxonomy" id="1624"/>
    <lineage>
        <taxon>Bacteria</taxon>
        <taxon>Bacillati</taxon>
        <taxon>Bacillota</taxon>
        <taxon>Bacilli</taxon>
        <taxon>Lactobacillales</taxon>
        <taxon>Lactobacillaceae</taxon>
        <taxon>Ligilactobacillus</taxon>
    </lineage>
</organism>
<proteinExistence type="predicted"/>
<name>A0A6N9IVG2_9LACO</name>
<comment type="caution">
    <text evidence="2">The sequence shown here is derived from an EMBL/GenBank/DDBJ whole genome shotgun (WGS) entry which is preliminary data.</text>
</comment>
<dbReference type="InterPro" id="IPR036234">
    <property type="entry name" value="SA_I/II_PAC_V_sf"/>
</dbReference>
<accession>A0A6N9IVG2</accession>
<feature type="non-terminal residue" evidence="2">
    <location>
        <position position="179"/>
    </location>
</feature>
<evidence type="ECO:0000313" key="2">
    <source>
        <dbReference type="EMBL" id="MYY65797.1"/>
    </source>
</evidence>
<evidence type="ECO:0000259" key="1">
    <source>
        <dbReference type="Pfam" id="PF08363"/>
    </source>
</evidence>
<reference evidence="2 3" key="1">
    <citation type="journal article" date="2020" name="Food Funct.">
        <title>Screening of Lactobacillus salivarius strains from the feces of Chinese populations and the evaluation of their effects against intestinal inflammation in mice.</title>
        <authorList>
            <person name="Zhai Q."/>
            <person name="Shen X."/>
            <person name="Cen S."/>
            <person name="Zhang C."/>
            <person name="Tian F."/>
            <person name="Zhao J."/>
            <person name="Zhang H."/>
            <person name="Xue Y."/>
            <person name="Chen W."/>
        </authorList>
    </citation>
    <scope>NUCLEOTIDE SEQUENCE [LARGE SCALE GENOMIC DNA]</scope>
    <source>
        <strain evidence="2 3">FYNDL5_1.scaf</strain>
    </source>
</reference>
<dbReference type="SUPFAM" id="SSF74914">
    <property type="entry name" value="V-region of surface antigen I/II (SA I/II, PAC)"/>
    <property type="match status" value="1"/>
</dbReference>
<dbReference type="EMBL" id="VSUB01000024">
    <property type="protein sequence ID" value="MYY65797.1"/>
    <property type="molecule type" value="Genomic_DNA"/>
</dbReference>
<dbReference type="Pfam" id="PF08363">
    <property type="entry name" value="GbpC"/>
    <property type="match status" value="1"/>
</dbReference>